<evidence type="ECO:0000313" key="3">
    <source>
        <dbReference type="Proteomes" id="UP000295122"/>
    </source>
</evidence>
<evidence type="ECO:0000313" key="2">
    <source>
        <dbReference type="EMBL" id="TDR93648.1"/>
    </source>
</evidence>
<sequence>MGKPLNIRDPRAHDLARQLATLRQTGLEEAVVGALESELRREREAIPLAERLARIAERLQAKAKPGGRDISEDERDEMWTRF</sequence>
<dbReference type="InterPro" id="IPR011660">
    <property type="entry name" value="VapB-like"/>
</dbReference>
<feature type="region of interest" description="Disordered" evidence="1">
    <location>
        <begin position="62"/>
        <end position="82"/>
    </location>
</feature>
<name>A0A4R7C5I8_9HYPH</name>
<dbReference type="EMBL" id="SNZR01000011">
    <property type="protein sequence ID" value="TDR93648.1"/>
    <property type="molecule type" value="Genomic_DNA"/>
</dbReference>
<evidence type="ECO:0000256" key="1">
    <source>
        <dbReference type="SAM" id="MobiDB-lite"/>
    </source>
</evidence>
<reference evidence="2 3" key="1">
    <citation type="submission" date="2019-03" db="EMBL/GenBank/DDBJ databases">
        <title>Genomic Encyclopedia of Type Strains, Phase IV (KMG-IV): sequencing the most valuable type-strain genomes for metagenomic binning, comparative biology and taxonomic classification.</title>
        <authorList>
            <person name="Goeker M."/>
        </authorList>
    </citation>
    <scope>NUCLEOTIDE SEQUENCE [LARGE SCALE GENOMIC DNA]</scope>
    <source>
        <strain evidence="2 3">DSM 25903</strain>
    </source>
</reference>
<dbReference type="AlphaFoldDB" id="A0A4R7C5I8"/>
<comment type="caution">
    <text evidence="2">The sequence shown here is derived from an EMBL/GenBank/DDBJ whole genome shotgun (WGS) entry which is preliminary data.</text>
</comment>
<protein>
    <submittedName>
        <fullName evidence="2">Antitoxin VapB</fullName>
    </submittedName>
</protein>
<dbReference type="RefSeq" id="WP_133768628.1">
    <property type="nucleotide sequence ID" value="NZ_SNZR01000011.1"/>
</dbReference>
<proteinExistence type="predicted"/>
<keyword evidence="3" id="KW-1185">Reference proteome</keyword>
<organism evidence="2 3">
    <name type="scientific">Enterovirga rhinocerotis</name>
    <dbReference type="NCBI Taxonomy" id="1339210"/>
    <lineage>
        <taxon>Bacteria</taxon>
        <taxon>Pseudomonadati</taxon>
        <taxon>Pseudomonadota</taxon>
        <taxon>Alphaproteobacteria</taxon>
        <taxon>Hyphomicrobiales</taxon>
        <taxon>Methylobacteriaceae</taxon>
        <taxon>Enterovirga</taxon>
    </lineage>
</organism>
<gene>
    <name evidence="2" type="ORF">EV668_0913</name>
</gene>
<accession>A0A4R7C5I8</accession>
<dbReference type="Proteomes" id="UP000295122">
    <property type="component" value="Unassembled WGS sequence"/>
</dbReference>
<dbReference type="Pfam" id="PF07704">
    <property type="entry name" value="PSK_trans_fac"/>
    <property type="match status" value="1"/>
</dbReference>
<dbReference type="OrthoDB" id="7998375at2"/>